<organism evidence="2 3">
    <name type="scientific">Agaribacillus aureus</name>
    <dbReference type="NCBI Taxonomy" id="3051825"/>
    <lineage>
        <taxon>Bacteria</taxon>
        <taxon>Pseudomonadati</taxon>
        <taxon>Bacteroidota</taxon>
        <taxon>Cytophagia</taxon>
        <taxon>Cytophagales</taxon>
        <taxon>Splendidivirgaceae</taxon>
        <taxon>Agaribacillus</taxon>
    </lineage>
</organism>
<dbReference type="Proteomes" id="UP001172083">
    <property type="component" value="Unassembled WGS sequence"/>
</dbReference>
<name>A0ABT8L9H0_9BACT</name>
<evidence type="ECO:0000313" key="2">
    <source>
        <dbReference type="EMBL" id="MDN5213021.1"/>
    </source>
</evidence>
<feature type="chain" id="PRO_5045683943" evidence="1">
    <location>
        <begin position="24"/>
        <end position="268"/>
    </location>
</feature>
<reference evidence="2" key="1">
    <citation type="submission" date="2023-06" db="EMBL/GenBank/DDBJ databases">
        <title>Genomic of Agaribacillus aureum.</title>
        <authorList>
            <person name="Wang G."/>
        </authorList>
    </citation>
    <scope>NUCLEOTIDE SEQUENCE</scope>
    <source>
        <strain evidence="2">BMA12</strain>
    </source>
</reference>
<gene>
    <name evidence="2" type="ORF">QQ020_13220</name>
</gene>
<feature type="signal peptide" evidence="1">
    <location>
        <begin position="1"/>
        <end position="23"/>
    </location>
</feature>
<dbReference type="RefSeq" id="WP_346758337.1">
    <property type="nucleotide sequence ID" value="NZ_JAUJEB010000001.1"/>
</dbReference>
<dbReference type="EMBL" id="JAUJEB010000001">
    <property type="protein sequence ID" value="MDN5213021.1"/>
    <property type="molecule type" value="Genomic_DNA"/>
</dbReference>
<keyword evidence="3" id="KW-1185">Reference proteome</keyword>
<sequence>METKKVCFLGVILLMTISTKAQTWNVAPFIGSDGVMEVGKYIDFHETSNDQNDYSVRLTSSANKLILNNQFRIGHTTGGLSSNGIMLGNDNNSLELIHSSSGSGYGAKIYGVDEANGVTSLRIAVRGNSSSWTNAIYIKAAASNAGGAGNVGIGTSNPLSKLSVDGVIRSTEVKVLADITVPDYVFEPDYKLRTLKETKEYIRENKHLPEIPSAAEIEKNGIDLGDMNMKLLKKIEELTLYQIELMERLEATEAAYKKVENRLLELTR</sequence>
<comment type="caution">
    <text evidence="2">The sequence shown here is derived from an EMBL/GenBank/DDBJ whole genome shotgun (WGS) entry which is preliminary data.</text>
</comment>
<accession>A0ABT8L9H0</accession>
<evidence type="ECO:0000313" key="3">
    <source>
        <dbReference type="Proteomes" id="UP001172083"/>
    </source>
</evidence>
<protein>
    <submittedName>
        <fullName evidence="2">Uncharacterized protein</fullName>
    </submittedName>
</protein>
<proteinExistence type="predicted"/>
<keyword evidence="1" id="KW-0732">Signal</keyword>
<evidence type="ECO:0000256" key="1">
    <source>
        <dbReference type="SAM" id="SignalP"/>
    </source>
</evidence>